<dbReference type="STRING" id="519424.AZF04_05810"/>
<dbReference type="OrthoDB" id="2417400at2"/>
<dbReference type="InterPro" id="IPR045062">
    <property type="entry name" value="Cyt_c_biogenesis_CcsA/CcmC"/>
</dbReference>
<feature type="transmembrane region" description="Helical" evidence="5">
    <location>
        <begin position="6"/>
        <end position="25"/>
    </location>
</feature>
<protein>
    <submittedName>
        <fullName evidence="7">Cytochrome C assembly protein</fullName>
    </submittedName>
</protein>
<evidence type="ECO:0000256" key="3">
    <source>
        <dbReference type="ARBA" id="ARBA00022989"/>
    </source>
</evidence>
<accession>A0A162ECI1</accession>
<keyword evidence="2 5" id="KW-0812">Transmembrane</keyword>
<comment type="caution">
    <text evidence="7">The sequence shown here is derived from an EMBL/GenBank/DDBJ whole genome shotgun (WGS) entry which is preliminary data.</text>
</comment>
<feature type="domain" description="Cytochrome c assembly protein" evidence="6">
    <location>
        <begin position="65"/>
        <end position="260"/>
    </location>
</feature>
<dbReference type="PANTHER" id="PTHR30071:SF15">
    <property type="entry name" value="PROTEIN HEMX"/>
    <property type="match status" value="1"/>
</dbReference>
<evidence type="ECO:0000256" key="2">
    <source>
        <dbReference type="ARBA" id="ARBA00022692"/>
    </source>
</evidence>
<dbReference type="Pfam" id="PF01578">
    <property type="entry name" value="Cytochrom_C_asm"/>
    <property type="match status" value="1"/>
</dbReference>
<evidence type="ECO:0000256" key="4">
    <source>
        <dbReference type="ARBA" id="ARBA00023136"/>
    </source>
</evidence>
<dbReference type="PANTHER" id="PTHR30071">
    <property type="entry name" value="HEME EXPORTER PROTEIN C"/>
    <property type="match status" value="1"/>
</dbReference>
<feature type="transmembrane region" description="Helical" evidence="5">
    <location>
        <begin position="90"/>
        <end position="107"/>
    </location>
</feature>
<dbReference type="RefSeq" id="WP_045480623.1">
    <property type="nucleotide sequence ID" value="NZ_LTAO01000012.1"/>
</dbReference>
<feature type="transmembrane region" description="Helical" evidence="5">
    <location>
        <begin position="67"/>
        <end position="85"/>
    </location>
</feature>
<dbReference type="EMBL" id="LTAO01000012">
    <property type="protein sequence ID" value="KYG32281.1"/>
    <property type="molecule type" value="Genomic_DNA"/>
</dbReference>
<feature type="transmembrane region" description="Helical" evidence="5">
    <location>
        <begin position="207"/>
        <end position="230"/>
    </location>
</feature>
<feature type="transmembrane region" description="Helical" evidence="5">
    <location>
        <begin position="174"/>
        <end position="195"/>
    </location>
</feature>
<keyword evidence="8" id="KW-1185">Reference proteome</keyword>
<feature type="transmembrane region" description="Helical" evidence="5">
    <location>
        <begin position="32"/>
        <end position="55"/>
    </location>
</feature>
<dbReference type="AlphaFoldDB" id="A0A162ECI1"/>
<sequence length="269" mass="31933">MNWIYPLTIILYSISVLCYFIDFLYSNRKVNITAFWLLSLVWGTQTFYFIFQFLFVEEAAFNPLEGLFLYAWLVVTLSLVIHWLVKVDFVIFFTNLVGFIMMAFSLFSFNQNIPTEMQELLSSELLWIHISFIFLAYAAFTLAFACSIMYIILHHMLKRKKWNKRLQRFGSLHTLNQFAFLATLIAAPLLIVGLIQGMVWASVQLEYFYWFDSKVITSIITLLIYLYFLYNRMLKNRTGYDYALLNVIAFIVLVMNYWLSGQFSNFHLW</sequence>
<evidence type="ECO:0000313" key="7">
    <source>
        <dbReference type="EMBL" id="KYG32281.1"/>
    </source>
</evidence>
<keyword evidence="3 5" id="KW-1133">Transmembrane helix</keyword>
<dbReference type="Proteomes" id="UP000075806">
    <property type="component" value="Unassembled WGS sequence"/>
</dbReference>
<reference evidence="7" key="1">
    <citation type="submission" date="2016-02" db="EMBL/GenBank/DDBJ databases">
        <title>Genome sequence of Bacillus trypoxylicola KCTC 13244(T).</title>
        <authorList>
            <person name="Jeong H."/>
            <person name="Park S.-H."/>
            <person name="Choi S.-K."/>
        </authorList>
    </citation>
    <scope>NUCLEOTIDE SEQUENCE [LARGE SCALE GENOMIC DNA]</scope>
    <source>
        <strain evidence="7">KCTC 13244</strain>
    </source>
</reference>
<evidence type="ECO:0000256" key="1">
    <source>
        <dbReference type="ARBA" id="ARBA00004141"/>
    </source>
</evidence>
<dbReference type="GO" id="GO:0017004">
    <property type="term" value="P:cytochrome complex assembly"/>
    <property type="evidence" value="ECO:0007669"/>
    <property type="project" value="InterPro"/>
</dbReference>
<evidence type="ECO:0000256" key="5">
    <source>
        <dbReference type="SAM" id="Phobius"/>
    </source>
</evidence>
<dbReference type="GO" id="GO:0020037">
    <property type="term" value="F:heme binding"/>
    <property type="evidence" value="ECO:0007669"/>
    <property type="project" value="InterPro"/>
</dbReference>
<organism evidence="7 8">
    <name type="scientific">Alkalihalobacillus trypoxylicola</name>
    <dbReference type="NCBI Taxonomy" id="519424"/>
    <lineage>
        <taxon>Bacteria</taxon>
        <taxon>Bacillati</taxon>
        <taxon>Bacillota</taxon>
        <taxon>Bacilli</taxon>
        <taxon>Bacillales</taxon>
        <taxon>Bacillaceae</taxon>
        <taxon>Alkalihalobacillus</taxon>
    </lineage>
</organism>
<gene>
    <name evidence="7" type="ORF">AZF04_05810</name>
</gene>
<keyword evidence="4 5" id="KW-0472">Membrane</keyword>
<proteinExistence type="predicted"/>
<comment type="subcellular location">
    <subcellularLocation>
        <location evidence="1">Membrane</location>
        <topology evidence="1">Multi-pass membrane protein</topology>
    </subcellularLocation>
</comment>
<name>A0A162ECI1_9BACI</name>
<dbReference type="InterPro" id="IPR002541">
    <property type="entry name" value="Cyt_c_assembly"/>
</dbReference>
<feature type="transmembrane region" description="Helical" evidence="5">
    <location>
        <begin position="242"/>
        <end position="259"/>
    </location>
</feature>
<feature type="transmembrane region" description="Helical" evidence="5">
    <location>
        <begin position="127"/>
        <end position="153"/>
    </location>
</feature>
<evidence type="ECO:0000259" key="6">
    <source>
        <dbReference type="Pfam" id="PF01578"/>
    </source>
</evidence>
<evidence type="ECO:0000313" key="8">
    <source>
        <dbReference type="Proteomes" id="UP000075806"/>
    </source>
</evidence>
<dbReference type="GO" id="GO:0005886">
    <property type="term" value="C:plasma membrane"/>
    <property type="evidence" value="ECO:0007669"/>
    <property type="project" value="TreeGrafter"/>
</dbReference>